<evidence type="ECO:0000256" key="4">
    <source>
        <dbReference type="ARBA" id="ARBA00020585"/>
    </source>
</evidence>
<comment type="pathway">
    <text evidence="2">Glycan metabolism; osmoregulated periplasmic glucan (OPG) biosynthesis.</text>
</comment>
<evidence type="ECO:0000256" key="10">
    <source>
        <dbReference type="ARBA" id="ARBA00022989"/>
    </source>
</evidence>
<organism evidence="15 16">
    <name type="scientific">Azohydromonas lata</name>
    <dbReference type="NCBI Taxonomy" id="45677"/>
    <lineage>
        <taxon>Bacteria</taxon>
        <taxon>Pseudomonadati</taxon>
        <taxon>Pseudomonadota</taxon>
        <taxon>Betaproteobacteria</taxon>
        <taxon>Burkholderiales</taxon>
        <taxon>Sphaerotilaceae</taxon>
        <taxon>Azohydromonas</taxon>
    </lineage>
</organism>
<dbReference type="NCBIfam" id="NF003962">
    <property type="entry name" value="PRK05454.2-5"/>
    <property type="match status" value="1"/>
</dbReference>
<keyword evidence="11 12" id="KW-0472">Membrane</keyword>
<gene>
    <name evidence="15" type="primary">mdoH</name>
    <name evidence="15" type="ORF">SM757_34775</name>
</gene>
<keyword evidence="5" id="KW-1003">Cell membrane</keyword>
<accession>A0ABU5IS82</accession>
<dbReference type="EMBL" id="JAXOJX010000165">
    <property type="protein sequence ID" value="MDZ5461752.1"/>
    <property type="molecule type" value="Genomic_DNA"/>
</dbReference>
<evidence type="ECO:0000313" key="15">
    <source>
        <dbReference type="EMBL" id="MDZ5461752.1"/>
    </source>
</evidence>
<feature type="transmembrane region" description="Helical" evidence="12">
    <location>
        <begin position="374"/>
        <end position="394"/>
    </location>
</feature>
<evidence type="ECO:0000256" key="2">
    <source>
        <dbReference type="ARBA" id="ARBA00005001"/>
    </source>
</evidence>
<evidence type="ECO:0000259" key="14">
    <source>
        <dbReference type="Pfam" id="PF13632"/>
    </source>
</evidence>
<evidence type="ECO:0000256" key="13">
    <source>
        <dbReference type="SAM" id="SignalP"/>
    </source>
</evidence>
<feature type="non-terminal residue" evidence="15">
    <location>
        <position position="557"/>
    </location>
</feature>
<evidence type="ECO:0000256" key="8">
    <source>
        <dbReference type="ARBA" id="ARBA00022679"/>
    </source>
</evidence>
<name>A0ABU5IS82_9BURK</name>
<dbReference type="Proteomes" id="UP001293718">
    <property type="component" value="Unassembled WGS sequence"/>
</dbReference>
<keyword evidence="9 12" id="KW-0812">Transmembrane</keyword>
<keyword evidence="13" id="KW-0732">Signal</keyword>
<evidence type="ECO:0000256" key="5">
    <source>
        <dbReference type="ARBA" id="ARBA00022475"/>
    </source>
</evidence>
<evidence type="ECO:0000256" key="12">
    <source>
        <dbReference type="SAM" id="Phobius"/>
    </source>
</evidence>
<keyword evidence="16" id="KW-1185">Reference proteome</keyword>
<keyword evidence="8 15" id="KW-0808">Transferase</keyword>
<dbReference type="SUPFAM" id="SSF53448">
    <property type="entry name" value="Nucleotide-diphospho-sugar transferases"/>
    <property type="match status" value="1"/>
</dbReference>
<dbReference type="InterPro" id="IPR029044">
    <property type="entry name" value="Nucleotide-diphossugar_trans"/>
</dbReference>
<evidence type="ECO:0000256" key="7">
    <source>
        <dbReference type="ARBA" id="ARBA00022676"/>
    </source>
</evidence>
<feature type="chain" id="PRO_5045804781" description="Glucans biosynthesis glucosyltransferase H" evidence="13">
    <location>
        <begin position="30"/>
        <end position="557"/>
    </location>
</feature>
<evidence type="ECO:0000256" key="9">
    <source>
        <dbReference type="ARBA" id="ARBA00022692"/>
    </source>
</evidence>
<proteinExistence type="inferred from homology"/>
<dbReference type="RefSeq" id="WP_322468831.1">
    <property type="nucleotide sequence ID" value="NZ_JAXOJX010000165.1"/>
</dbReference>
<dbReference type="Gene3D" id="3.90.550.10">
    <property type="entry name" value="Spore Coat Polysaccharide Biosynthesis Protein SpsA, Chain A"/>
    <property type="match status" value="1"/>
</dbReference>
<comment type="similarity">
    <text evidence="3">Belongs to the glycosyltransferase 2 family. OpgH subfamily.</text>
</comment>
<comment type="caution">
    <text evidence="15">The sequence shown here is derived from an EMBL/GenBank/DDBJ whole genome shotgun (WGS) entry which is preliminary data.</text>
</comment>
<feature type="non-terminal residue" evidence="15">
    <location>
        <position position="1"/>
    </location>
</feature>
<evidence type="ECO:0000313" key="16">
    <source>
        <dbReference type="Proteomes" id="UP001293718"/>
    </source>
</evidence>
<dbReference type="Pfam" id="PF13632">
    <property type="entry name" value="Glyco_trans_2_3"/>
    <property type="match status" value="1"/>
</dbReference>
<keyword evidence="10 12" id="KW-1133">Transmembrane helix</keyword>
<evidence type="ECO:0000256" key="11">
    <source>
        <dbReference type="ARBA" id="ARBA00023136"/>
    </source>
</evidence>
<dbReference type="InterPro" id="IPR001173">
    <property type="entry name" value="Glyco_trans_2-like"/>
</dbReference>
<dbReference type="NCBIfam" id="NF003958">
    <property type="entry name" value="PRK05454.2-1"/>
    <property type="match status" value="1"/>
</dbReference>
<feature type="signal peptide" evidence="13">
    <location>
        <begin position="1"/>
        <end position="29"/>
    </location>
</feature>
<reference evidence="15 16" key="1">
    <citation type="submission" date="2023-11" db="EMBL/GenBank/DDBJ databases">
        <title>Draft genome of Azohydromonas lata strain H1 (DSM1123), a polyhydroxyalkanoate producer.</title>
        <authorList>
            <person name="Traversa D."/>
            <person name="D'Addabbo P."/>
            <person name="Pazzani C."/>
            <person name="Manzari C."/>
            <person name="Chiara M."/>
            <person name="Scrascia M."/>
        </authorList>
    </citation>
    <scope>NUCLEOTIDE SEQUENCE [LARGE SCALE GENOMIC DNA]</scope>
    <source>
        <strain evidence="15 16">H1</strain>
    </source>
</reference>
<evidence type="ECO:0000256" key="3">
    <source>
        <dbReference type="ARBA" id="ARBA00009337"/>
    </source>
</evidence>
<dbReference type="GO" id="GO:0016757">
    <property type="term" value="F:glycosyltransferase activity"/>
    <property type="evidence" value="ECO:0007669"/>
    <property type="project" value="UniProtKB-KW"/>
</dbReference>
<evidence type="ECO:0000256" key="6">
    <source>
        <dbReference type="ARBA" id="ARBA00022519"/>
    </source>
</evidence>
<dbReference type="PANTHER" id="PTHR43867:SF5">
    <property type="entry name" value="GLUCANS BIOSYNTHESIS GLUCOSYLTRANSFERASE H"/>
    <property type="match status" value="1"/>
</dbReference>
<protein>
    <recommendedName>
        <fullName evidence="4">Glucans biosynthesis glucosyltransferase H</fullName>
    </recommendedName>
</protein>
<dbReference type="PANTHER" id="PTHR43867">
    <property type="entry name" value="CELLULOSE SYNTHASE CATALYTIC SUBUNIT A [UDP-FORMING]"/>
    <property type="match status" value="1"/>
</dbReference>
<sequence length="557" mass="60801">AWRAAARRRRGGLLTAVGLSAAAATLVLAQPAAADGLDWVEAAHLLLFFLLFGWVSAGCFTALAGYLSLRRGDAFALRADELLADGHAHSSGDGTRARVALAMPICNEDMDAVFAGLRETLESLRATGRDADFDLFILSDSSDPALRAAELRAWRELRAVMGPELGERIYYRHRRRRTKRKAGNVADFCRRWGALYRYMVVLDADSVMSGECLVKMQALMEQHPRVGILQTQPVARGHDTLHARAQQFLGRVAAPLFGAGLRCWQLGESHYWGHNAMLRIEPFMKHCALAPLPRRGGLGGEILSHDFVEAALMRRAGYEVWLVDLPGSFEQPPAHLLDELQRDRRWCQGNLQNAWLVAEPGFAAVHRAMFVSGALSYVASPLWLAFMALGVLSADDGATHVFSGAPVLWVLTLAMLAAPRVLGVALILRRGQAAEFGGAAKLVAGSLLEALLSALQAPLRMLAHTVFVLGALTGLKLDWKSPSRDAVALRWGDAARRFGPWALPAAAVAYFAQVPTLAPVWLPLLLAVPLAVWTSRPEVGAWLRRRGIWLTPDEAHL</sequence>
<comment type="subcellular location">
    <subcellularLocation>
        <location evidence="1">Cell inner membrane</location>
        <topology evidence="1">Multi-pass membrane protein</topology>
    </subcellularLocation>
</comment>
<keyword evidence="6" id="KW-0997">Cell inner membrane</keyword>
<feature type="domain" description="Glycosyltransferase 2-like" evidence="14">
    <location>
        <begin position="200"/>
        <end position="417"/>
    </location>
</feature>
<feature type="transmembrane region" description="Helical" evidence="12">
    <location>
        <begin position="406"/>
        <end position="427"/>
    </location>
</feature>
<keyword evidence="7 15" id="KW-0328">Glycosyltransferase</keyword>
<feature type="transmembrane region" description="Helical" evidence="12">
    <location>
        <begin position="45"/>
        <end position="69"/>
    </location>
</feature>
<evidence type="ECO:0000256" key="1">
    <source>
        <dbReference type="ARBA" id="ARBA00004429"/>
    </source>
</evidence>
<dbReference type="InterPro" id="IPR050321">
    <property type="entry name" value="Glycosyltr_2/OpgH_subfam"/>
</dbReference>